<gene>
    <name evidence="1" type="ORF">S03H2_54010</name>
</gene>
<sequence>MKEKIKKHLRAIGILTLIKNISNGKHDEWVKASEVLTASSKDRIEFTWRLNLCGNDIVWLQNLSKEKM</sequence>
<proteinExistence type="predicted"/>
<accession>X1I2E9</accession>
<feature type="non-terminal residue" evidence="1">
    <location>
        <position position="68"/>
    </location>
</feature>
<dbReference type="AlphaFoldDB" id="X1I2E9"/>
<dbReference type="EMBL" id="BARU01034405">
    <property type="protein sequence ID" value="GAH63455.1"/>
    <property type="molecule type" value="Genomic_DNA"/>
</dbReference>
<reference evidence="1" key="1">
    <citation type="journal article" date="2014" name="Front. Microbiol.">
        <title>High frequency of phylogenetically diverse reductive dehalogenase-homologous genes in deep subseafloor sedimentary metagenomes.</title>
        <authorList>
            <person name="Kawai M."/>
            <person name="Futagami T."/>
            <person name="Toyoda A."/>
            <person name="Takaki Y."/>
            <person name="Nishi S."/>
            <person name="Hori S."/>
            <person name="Arai W."/>
            <person name="Tsubouchi T."/>
            <person name="Morono Y."/>
            <person name="Uchiyama I."/>
            <person name="Ito T."/>
            <person name="Fujiyama A."/>
            <person name="Inagaki F."/>
            <person name="Takami H."/>
        </authorList>
    </citation>
    <scope>NUCLEOTIDE SEQUENCE</scope>
    <source>
        <strain evidence="1">Expedition CK06-06</strain>
    </source>
</reference>
<evidence type="ECO:0000313" key="1">
    <source>
        <dbReference type="EMBL" id="GAH63455.1"/>
    </source>
</evidence>
<protein>
    <submittedName>
        <fullName evidence="1">Uncharacterized protein</fullName>
    </submittedName>
</protein>
<name>X1I2E9_9ZZZZ</name>
<organism evidence="1">
    <name type="scientific">marine sediment metagenome</name>
    <dbReference type="NCBI Taxonomy" id="412755"/>
    <lineage>
        <taxon>unclassified sequences</taxon>
        <taxon>metagenomes</taxon>
        <taxon>ecological metagenomes</taxon>
    </lineage>
</organism>
<comment type="caution">
    <text evidence="1">The sequence shown here is derived from an EMBL/GenBank/DDBJ whole genome shotgun (WGS) entry which is preliminary data.</text>
</comment>